<dbReference type="InterPro" id="IPR053781">
    <property type="entry name" value="F-box_AtFBL13-like"/>
</dbReference>
<accession>A0AAW1K6E8</accession>
<dbReference type="InterPro" id="IPR032675">
    <property type="entry name" value="LRR_dom_sf"/>
</dbReference>
<dbReference type="Pfam" id="PF00646">
    <property type="entry name" value="F-box"/>
    <property type="match status" value="1"/>
</dbReference>
<proteinExistence type="predicted"/>
<dbReference type="InterPro" id="IPR001810">
    <property type="entry name" value="F-box_dom"/>
</dbReference>
<gene>
    <name evidence="2" type="ORF">RND81_06G151400</name>
</gene>
<dbReference type="CDD" id="cd22160">
    <property type="entry name" value="F-box_AtFBL13-like"/>
    <property type="match status" value="1"/>
</dbReference>
<evidence type="ECO:0000313" key="2">
    <source>
        <dbReference type="EMBL" id="KAK9715231.1"/>
    </source>
</evidence>
<dbReference type="Gene3D" id="1.20.1280.50">
    <property type="match status" value="1"/>
</dbReference>
<dbReference type="PANTHER" id="PTHR31293:SF12">
    <property type="entry name" value="RNI-LIKE SUPERFAMILY PROTEIN"/>
    <property type="match status" value="1"/>
</dbReference>
<keyword evidence="3" id="KW-1185">Reference proteome</keyword>
<feature type="domain" description="F-box" evidence="1">
    <location>
        <begin position="40"/>
        <end position="87"/>
    </location>
</feature>
<dbReference type="Proteomes" id="UP001443914">
    <property type="component" value="Unassembled WGS sequence"/>
</dbReference>
<protein>
    <recommendedName>
        <fullName evidence="1">F-box domain-containing protein</fullName>
    </recommendedName>
</protein>
<dbReference type="InterPro" id="IPR055411">
    <property type="entry name" value="LRR_FXL15/At3g58940/PEG3-like"/>
</dbReference>
<dbReference type="PROSITE" id="PS50181">
    <property type="entry name" value="FBOX"/>
    <property type="match status" value="1"/>
</dbReference>
<dbReference type="SUPFAM" id="SSF52047">
    <property type="entry name" value="RNI-like"/>
    <property type="match status" value="1"/>
</dbReference>
<dbReference type="InterPro" id="IPR055294">
    <property type="entry name" value="FBL60-like"/>
</dbReference>
<dbReference type="Gene3D" id="3.80.10.10">
    <property type="entry name" value="Ribonuclease Inhibitor"/>
    <property type="match status" value="1"/>
</dbReference>
<reference evidence="2" key="1">
    <citation type="submission" date="2024-03" db="EMBL/GenBank/DDBJ databases">
        <title>WGS assembly of Saponaria officinalis var. Norfolk2.</title>
        <authorList>
            <person name="Jenkins J."/>
            <person name="Shu S."/>
            <person name="Grimwood J."/>
            <person name="Barry K."/>
            <person name="Goodstein D."/>
            <person name="Schmutz J."/>
            <person name="Leebens-Mack J."/>
            <person name="Osbourn A."/>
        </authorList>
    </citation>
    <scope>NUCLEOTIDE SEQUENCE [LARGE SCALE GENOMIC DNA]</scope>
    <source>
        <strain evidence="2">JIC</strain>
    </source>
</reference>
<sequence length="324" mass="36618">MNEIAHGGYLKMEGTLMLEIRRCLIFWCRRILEMSDVGNLDRISSLPDELLVNILSSLPTLSAVQTCILSSRWRHLFTLRNLSIDDREYFGTASLAQSEERRMSFERFVDGVLALHGISPIHKFSLQLQRTSDFDCPHLPRWITAAILKGVQHLDLFIGKHPNALPSCIFDCQTLTTLDIFAVASKRYDLSVPGLVCLPSLRTLKLSFIKILDGDSVNRFFVGCSQLKLLYLHFCWFTTDHVCVSATELRTLSIISCRGHFVIDAPNLTNLLHGCTGCIGVNVKNLRSLLSVELLSPFRISKDEPPQVLKFCMILLEVLIIPEN</sequence>
<dbReference type="EMBL" id="JBDFQZ010000006">
    <property type="protein sequence ID" value="KAK9715231.1"/>
    <property type="molecule type" value="Genomic_DNA"/>
</dbReference>
<organism evidence="2 3">
    <name type="scientific">Saponaria officinalis</name>
    <name type="common">Common soapwort</name>
    <name type="synonym">Lychnis saponaria</name>
    <dbReference type="NCBI Taxonomy" id="3572"/>
    <lineage>
        <taxon>Eukaryota</taxon>
        <taxon>Viridiplantae</taxon>
        <taxon>Streptophyta</taxon>
        <taxon>Embryophyta</taxon>
        <taxon>Tracheophyta</taxon>
        <taxon>Spermatophyta</taxon>
        <taxon>Magnoliopsida</taxon>
        <taxon>eudicotyledons</taxon>
        <taxon>Gunneridae</taxon>
        <taxon>Pentapetalae</taxon>
        <taxon>Caryophyllales</taxon>
        <taxon>Caryophyllaceae</taxon>
        <taxon>Caryophylleae</taxon>
        <taxon>Saponaria</taxon>
    </lineage>
</organism>
<dbReference type="InterPro" id="IPR036047">
    <property type="entry name" value="F-box-like_dom_sf"/>
</dbReference>
<name>A0AAW1K6E8_SAPOF</name>
<dbReference type="AlphaFoldDB" id="A0AAW1K6E8"/>
<dbReference type="Pfam" id="PF24758">
    <property type="entry name" value="LRR_At5g56370"/>
    <property type="match status" value="1"/>
</dbReference>
<evidence type="ECO:0000259" key="1">
    <source>
        <dbReference type="PROSITE" id="PS50181"/>
    </source>
</evidence>
<dbReference type="PANTHER" id="PTHR31293">
    <property type="entry name" value="RNI-LIKE SUPERFAMILY PROTEIN"/>
    <property type="match status" value="1"/>
</dbReference>
<dbReference type="SUPFAM" id="SSF81383">
    <property type="entry name" value="F-box domain"/>
    <property type="match status" value="1"/>
</dbReference>
<evidence type="ECO:0000313" key="3">
    <source>
        <dbReference type="Proteomes" id="UP001443914"/>
    </source>
</evidence>
<comment type="caution">
    <text evidence="2">The sequence shown here is derived from an EMBL/GenBank/DDBJ whole genome shotgun (WGS) entry which is preliminary data.</text>
</comment>